<protein>
    <submittedName>
        <fullName evidence="3">Prion-like-(Q/N-rich) domain-bearing protein 25</fullName>
    </submittedName>
</protein>
<feature type="domain" description="EGF-like" evidence="2">
    <location>
        <begin position="212"/>
        <end position="251"/>
    </location>
</feature>
<dbReference type="OrthoDB" id="409374at2759"/>
<dbReference type="PANTHER" id="PTHR39069">
    <property type="entry name" value="ECDYSONE-INDUCIBLE GENE E1, ISOFORM A"/>
    <property type="match status" value="1"/>
</dbReference>
<evidence type="ECO:0000313" key="3">
    <source>
        <dbReference type="EMBL" id="OXA37175.1"/>
    </source>
</evidence>
<keyword evidence="1" id="KW-1133">Transmembrane helix</keyword>
<feature type="domain" description="EGF-like" evidence="2">
    <location>
        <begin position="166"/>
        <end position="206"/>
    </location>
</feature>
<comment type="caution">
    <text evidence="3">The sequence shown here is derived from an EMBL/GenBank/DDBJ whole genome shotgun (WGS) entry which is preliminary data.</text>
</comment>
<dbReference type="InterPro" id="IPR000742">
    <property type="entry name" value="EGF"/>
</dbReference>
<feature type="domain" description="EGF-like" evidence="2">
    <location>
        <begin position="556"/>
        <end position="593"/>
    </location>
</feature>
<keyword evidence="1" id="KW-0472">Membrane</keyword>
<keyword evidence="3" id="KW-0034">Amyloid</keyword>
<feature type="transmembrane region" description="Helical" evidence="1">
    <location>
        <begin position="603"/>
        <end position="620"/>
    </location>
</feature>
<organism evidence="3 4">
    <name type="scientific">Folsomia candida</name>
    <name type="common">Springtail</name>
    <dbReference type="NCBI Taxonomy" id="158441"/>
    <lineage>
        <taxon>Eukaryota</taxon>
        <taxon>Metazoa</taxon>
        <taxon>Ecdysozoa</taxon>
        <taxon>Arthropoda</taxon>
        <taxon>Hexapoda</taxon>
        <taxon>Collembola</taxon>
        <taxon>Entomobryomorpha</taxon>
        <taxon>Isotomoidea</taxon>
        <taxon>Isotomidae</taxon>
        <taxon>Proisotominae</taxon>
        <taxon>Folsomia</taxon>
    </lineage>
</organism>
<evidence type="ECO:0000256" key="1">
    <source>
        <dbReference type="SAM" id="Phobius"/>
    </source>
</evidence>
<keyword evidence="3" id="KW-0640">Prion</keyword>
<feature type="domain" description="EGF-like" evidence="2">
    <location>
        <begin position="474"/>
        <end position="506"/>
    </location>
</feature>
<sequence>MDGIIMKRIDAPHLSDRSLHIRSTISRNDFHHGEKNRKISLLFIFVTSISGVEFGEICDADELCNATKPYKCSLEDPPPENPVTKCGCLDKATMRYNKDRQTCLVNAEERGCAEHISGGHQIHVHCTEHAICDAPPSPPDQIGTCHCDNGFIKDDPYCKLGNEAGPCTNSQDSSCFNETECSSNMECTDSACKCLTGYNLYNGRCVHTYDGACQTEADCHPDFPRCEILPEGPPGKCRCAEGQEHNGGKCLILIGQTCNPADDKCTTYSHCNETSSLCECLESYTESNDHHCKGKHGANCTLAPGTDCYDEWNLQCNNDTKACTCKNDFKVTTELKCLKDYQKECDTAAACHPDFPVCPAAPNNQCNCDEGLQYDDKSLKCGIIPGNSCTSGEGVEDRCFTYSHCNSDTQVCECDTNYAHVGDACVGNLGAACTVSTDCKADSFLVCSEDTKICSCEAEYTENDGKCKGGLDKPCIDGDNCLVGTCLPNNVCGCPDGTVAAGSKCESTYGKSCDLGCYAPFFLECDNTTNQCGCIAEKYYTPGKNSSMCLTGVGGNCVGEPDCIENAYCMSEGNSLYVCRCGNNFRPSGGLCVAGGADAMVKLPAFLTIMVPIFIAIFNVKNQ</sequence>
<keyword evidence="1" id="KW-0812">Transmembrane</keyword>
<dbReference type="OMA" id="NHAICEN"/>
<evidence type="ECO:0000313" key="4">
    <source>
        <dbReference type="Proteomes" id="UP000198287"/>
    </source>
</evidence>
<dbReference type="PANTHER" id="PTHR39069:SF8">
    <property type="entry name" value="FI17111P1"/>
    <property type="match status" value="1"/>
</dbReference>
<proteinExistence type="predicted"/>
<reference evidence="3 4" key="1">
    <citation type="submission" date="2015-12" db="EMBL/GenBank/DDBJ databases">
        <title>The genome of Folsomia candida.</title>
        <authorList>
            <person name="Faddeeva A."/>
            <person name="Derks M.F."/>
            <person name="Anvar Y."/>
            <person name="Smit S."/>
            <person name="Van Straalen N."/>
            <person name="Roelofs D."/>
        </authorList>
    </citation>
    <scope>NUCLEOTIDE SEQUENCE [LARGE SCALE GENOMIC DNA]</scope>
    <source>
        <strain evidence="3 4">VU population</strain>
        <tissue evidence="3">Whole body</tissue>
    </source>
</reference>
<feature type="domain" description="EGF-like" evidence="2">
    <location>
        <begin position="257"/>
        <end position="293"/>
    </location>
</feature>
<accession>A0A226CUS6</accession>
<name>A0A226CUS6_FOLCA</name>
<dbReference type="AlphaFoldDB" id="A0A226CUS6"/>
<feature type="domain" description="EGF-like" evidence="2">
    <location>
        <begin position="344"/>
        <end position="382"/>
    </location>
</feature>
<feature type="domain" description="EGF-like" evidence="2">
    <location>
        <begin position="111"/>
        <end position="159"/>
    </location>
</feature>
<dbReference type="EMBL" id="LNIX01000063">
    <property type="protein sequence ID" value="OXA37175.1"/>
    <property type="molecule type" value="Genomic_DNA"/>
</dbReference>
<dbReference type="SMART" id="SM00181">
    <property type="entry name" value="EGF"/>
    <property type="match status" value="7"/>
</dbReference>
<gene>
    <name evidence="3" type="ORF">Fcan01_28039</name>
</gene>
<dbReference type="Proteomes" id="UP000198287">
    <property type="component" value="Unassembled WGS sequence"/>
</dbReference>
<keyword evidence="4" id="KW-1185">Reference proteome</keyword>
<evidence type="ECO:0000259" key="2">
    <source>
        <dbReference type="SMART" id="SM00181"/>
    </source>
</evidence>